<protein>
    <submittedName>
        <fullName evidence="2">Uncharacterized protein</fullName>
    </submittedName>
</protein>
<dbReference type="RefSeq" id="WP_184724304.1">
    <property type="nucleotide sequence ID" value="NZ_JACHJP010000013.1"/>
</dbReference>
<feature type="transmembrane region" description="Helical" evidence="1">
    <location>
        <begin position="21"/>
        <end position="41"/>
    </location>
</feature>
<name>A0A7W7QV32_9ACTN</name>
<keyword evidence="1" id="KW-1133">Transmembrane helix</keyword>
<comment type="caution">
    <text evidence="2">The sequence shown here is derived from an EMBL/GenBank/DDBJ whole genome shotgun (WGS) entry which is preliminary data.</text>
</comment>
<reference evidence="2 3" key="1">
    <citation type="submission" date="2020-08" db="EMBL/GenBank/DDBJ databases">
        <title>Genomic Encyclopedia of Type Strains, Phase III (KMG-III): the genomes of soil and plant-associated and newly described type strains.</title>
        <authorList>
            <person name="Whitman W."/>
        </authorList>
    </citation>
    <scope>NUCLEOTIDE SEQUENCE [LARGE SCALE GENOMIC DNA]</scope>
    <source>
        <strain evidence="2 3">CECT 8840</strain>
    </source>
</reference>
<dbReference type="AlphaFoldDB" id="A0A7W7QV32"/>
<dbReference type="Proteomes" id="UP000552644">
    <property type="component" value="Unassembled WGS sequence"/>
</dbReference>
<accession>A0A7W7QV32</accession>
<keyword evidence="1" id="KW-0812">Transmembrane</keyword>
<keyword evidence="1" id="KW-0472">Membrane</keyword>
<evidence type="ECO:0000313" key="3">
    <source>
        <dbReference type="Proteomes" id="UP000552644"/>
    </source>
</evidence>
<evidence type="ECO:0000313" key="2">
    <source>
        <dbReference type="EMBL" id="MBB4920320.1"/>
    </source>
</evidence>
<organism evidence="2 3">
    <name type="scientific">Streptosporangium saharense</name>
    <dbReference type="NCBI Taxonomy" id="1706840"/>
    <lineage>
        <taxon>Bacteria</taxon>
        <taxon>Bacillati</taxon>
        <taxon>Actinomycetota</taxon>
        <taxon>Actinomycetes</taxon>
        <taxon>Streptosporangiales</taxon>
        <taxon>Streptosporangiaceae</taxon>
        <taxon>Streptosporangium</taxon>
    </lineage>
</organism>
<dbReference type="EMBL" id="JACHJP010000013">
    <property type="protein sequence ID" value="MBB4920320.1"/>
    <property type="molecule type" value="Genomic_DNA"/>
</dbReference>
<gene>
    <name evidence="2" type="ORF">FHS44_007469</name>
</gene>
<sequence length="184" mass="19955">MELKTEIIARAERRRRTTRRMFTGAAVAGLAAAAAIAVPLLTGSEQSAYAVSKGADGTVKVRIHEFKDVDRLERDLNAAGVQADVTYLPPGKECKDGRGKTTGRMAMGPWPDAAARLVKGGLDINPQRVGKDQTLVLEFAGDQEETAKTRKHEMLWRLTATLITGQVGPCVAVDDPTWKGRRTN</sequence>
<evidence type="ECO:0000256" key="1">
    <source>
        <dbReference type="SAM" id="Phobius"/>
    </source>
</evidence>
<keyword evidence="3" id="KW-1185">Reference proteome</keyword>
<proteinExistence type="predicted"/>